<dbReference type="GO" id="GO:0006508">
    <property type="term" value="P:proteolysis"/>
    <property type="evidence" value="ECO:0007669"/>
    <property type="project" value="UniProtKB-KW"/>
</dbReference>
<dbReference type="InterPro" id="IPR011249">
    <property type="entry name" value="Metalloenz_LuxS/M16"/>
</dbReference>
<dbReference type="RefSeq" id="WP_012675485.1">
    <property type="nucleotide sequence ID" value="NC_012440.1"/>
</dbReference>
<keyword evidence="3" id="KW-0378">Hydrolase</keyword>
<dbReference type="Proteomes" id="UP000001366">
    <property type="component" value="Chromosome"/>
</dbReference>
<keyword evidence="4" id="KW-1185">Reference proteome</keyword>
<dbReference type="InterPro" id="IPR011765">
    <property type="entry name" value="Pept_M16_N"/>
</dbReference>
<evidence type="ECO:0000259" key="1">
    <source>
        <dbReference type="Pfam" id="PF00675"/>
    </source>
</evidence>
<evidence type="ECO:0000259" key="2">
    <source>
        <dbReference type="Pfam" id="PF05193"/>
    </source>
</evidence>
<protein>
    <submittedName>
        <fullName evidence="3">Processing protease</fullName>
    </submittedName>
</protein>
<dbReference type="AlphaFoldDB" id="C0QRA9"/>
<dbReference type="PANTHER" id="PTHR11851">
    <property type="entry name" value="METALLOPROTEASE"/>
    <property type="match status" value="1"/>
</dbReference>
<sequence>MRNIINLFFSFLIFLSSTVYGGEKVIKNILPNRVTILFKETKGEGIIAGTLFIKGGSFEDPEGKKGLTNLTVKMLIKGSKNYSSYDINKVFEDSGGYISTSVGEEFSTIEFAMRTEDLKKGLKILKDIIFNPVFPEDKLKIEKGNVIAQIKAKKEEGFSYGFDELRKQIYKGTPYQYSPLGEIDDIEKITREDLKERWDQLLNGSRWVVSFVGDITYSEVENDIKDLFEKIDRGQEYQYPVYSYYITGERCKTLKREGAQTTILVAYNAPQATDRYYFSMKVLNGIAGSGFTSRLFQELREKRGLAYAVGSFFPTRVNMGRLIAYIGTAPEKTEESLKGIREVLKGIGKGVTDEELKTAKEKIIGNFLLEHQTRAKQSWYLGWFETIGLGYEMDQKYPEYINKVTKSDITETWKRYIPEGNICVIVRP</sequence>
<dbReference type="GO" id="GO:0008233">
    <property type="term" value="F:peptidase activity"/>
    <property type="evidence" value="ECO:0007669"/>
    <property type="project" value="UniProtKB-KW"/>
</dbReference>
<dbReference type="InterPro" id="IPR007863">
    <property type="entry name" value="Peptidase_M16_C"/>
</dbReference>
<proteinExistence type="predicted"/>
<accession>C0QRA9</accession>
<dbReference type="GO" id="GO:0046872">
    <property type="term" value="F:metal ion binding"/>
    <property type="evidence" value="ECO:0007669"/>
    <property type="project" value="InterPro"/>
</dbReference>
<feature type="domain" description="Peptidase M16 C-terminal" evidence="2">
    <location>
        <begin position="188"/>
        <end position="362"/>
    </location>
</feature>
<keyword evidence="3" id="KW-0645">Protease</keyword>
<dbReference type="EMBL" id="CP001230">
    <property type="protein sequence ID" value="ACO03246.1"/>
    <property type="molecule type" value="Genomic_DNA"/>
</dbReference>
<dbReference type="InterPro" id="IPR050361">
    <property type="entry name" value="MPP/UQCRC_Complex"/>
</dbReference>
<dbReference type="OrthoDB" id="9811314at2"/>
<dbReference type="STRING" id="123214.PERMA_1437"/>
<dbReference type="Gene3D" id="3.30.830.10">
    <property type="entry name" value="Metalloenzyme, LuxS/M16 peptidase-like"/>
    <property type="match status" value="2"/>
</dbReference>
<dbReference type="SUPFAM" id="SSF63411">
    <property type="entry name" value="LuxS/MPP-like metallohydrolase"/>
    <property type="match status" value="2"/>
</dbReference>
<evidence type="ECO:0000313" key="4">
    <source>
        <dbReference type="Proteomes" id="UP000001366"/>
    </source>
</evidence>
<dbReference type="PaxDb" id="123214-PERMA_1437"/>
<feature type="domain" description="Peptidase M16 N-terminal" evidence="1">
    <location>
        <begin position="50"/>
        <end position="178"/>
    </location>
</feature>
<dbReference type="Pfam" id="PF00675">
    <property type="entry name" value="Peptidase_M16"/>
    <property type="match status" value="1"/>
</dbReference>
<name>C0QRA9_PERMH</name>
<organism evidence="3 4">
    <name type="scientific">Persephonella marina (strain DSM 14350 / EX-H1)</name>
    <dbReference type="NCBI Taxonomy" id="123214"/>
    <lineage>
        <taxon>Bacteria</taxon>
        <taxon>Pseudomonadati</taxon>
        <taxon>Aquificota</taxon>
        <taxon>Aquificia</taxon>
        <taxon>Aquificales</taxon>
        <taxon>Hydrogenothermaceae</taxon>
        <taxon>Persephonella</taxon>
    </lineage>
</organism>
<dbReference type="HOGENOM" id="CLU_009902_3_1_0"/>
<dbReference type="Pfam" id="PF05193">
    <property type="entry name" value="Peptidase_M16_C"/>
    <property type="match status" value="1"/>
</dbReference>
<dbReference type="PANTHER" id="PTHR11851:SF224">
    <property type="entry name" value="PROCESSING PROTEASE"/>
    <property type="match status" value="1"/>
</dbReference>
<dbReference type="KEGG" id="pmx:PERMA_1437"/>
<reference evidence="3 4" key="1">
    <citation type="journal article" date="2009" name="J. Bacteriol.">
        <title>Complete and draft genome sequences of six members of the Aquificales.</title>
        <authorList>
            <person name="Reysenbach A.L."/>
            <person name="Hamamura N."/>
            <person name="Podar M."/>
            <person name="Griffiths E."/>
            <person name="Ferreira S."/>
            <person name="Hochstein R."/>
            <person name="Heidelberg J."/>
            <person name="Johnson J."/>
            <person name="Mead D."/>
            <person name="Pohorille A."/>
            <person name="Sarmiento M."/>
            <person name="Schweighofer K."/>
            <person name="Seshadri R."/>
            <person name="Voytek M.A."/>
        </authorList>
    </citation>
    <scope>NUCLEOTIDE SEQUENCE [LARGE SCALE GENOMIC DNA]</scope>
    <source>
        <strain evidence="4">DSM 14350 / EX-H1</strain>
    </source>
</reference>
<gene>
    <name evidence="3" type="ordered locus">PERMA_1437</name>
</gene>
<evidence type="ECO:0000313" key="3">
    <source>
        <dbReference type="EMBL" id="ACO03246.1"/>
    </source>
</evidence>
<dbReference type="eggNOG" id="COG0612">
    <property type="taxonomic scope" value="Bacteria"/>
</dbReference>